<dbReference type="AlphaFoldDB" id="A0A0G2GCY7"/>
<proteinExistence type="predicted"/>
<feature type="region of interest" description="Disordered" evidence="1">
    <location>
        <begin position="64"/>
        <end position="117"/>
    </location>
</feature>
<comment type="caution">
    <text evidence="2">The sequence shown here is derived from an EMBL/GenBank/DDBJ whole genome shotgun (WGS) entry which is preliminary data.</text>
</comment>
<organism evidence="2 3">
    <name type="scientific">Phaeomoniella chlamydospora</name>
    <name type="common">Phaeoacremonium chlamydosporum</name>
    <dbReference type="NCBI Taxonomy" id="158046"/>
    <lineage>
        <taxon>Eukaryota</taxon>
        <taxon>Fungi</taxon>
        <taxon>Dikarya</taxon>
        <taxon>Ascomycota</taxon>
        <taxon>Pezizomycotina</taxon>
        <taxon>Eurotiomycetes</taxon>
        <taxon>Chaetothyriomycetidae</taxon>
        <taxon>Phaeomoniellales</taxon>
        <taxon>Phaeomoniellaceae</taxon>
        <taxon>Phaeomoniella</taxon>
    </lineage>
</organism>
<protein>
    <submittedName>
        <fullName evidence="2">Uncharacterized protein</fullName>
    </submittedName>
</protein>
<accession>A0A0G2GCY7</accession>
<dbReference type="Proteomes" id="UP000053317">
    <property type="component" value="Unassembled WGS sequence"/>
</dbReference>
<dbReference type="EMBL" id="LCWF01000201">
    <property type="protein sequence ID" value="KKY14935.1"/>
    <property type="molecule type" value="Genomic_DNA"/>
</dbReference>
<reference evidence="2 3" key="1">
    <citation type="submission" date="2015-05" db="EMBL/GenBank/DDBJ databases">
        <title>Distinctive expansion of gene families associated with plant cell wall degradation and secondary metabolism in the genomes of grapevine trunk pathogens.</title>
        <authorList>
            <person name="Lawrence D.P."/>
            <person name="Travadon R."/>
            <person name="Rolshausen P.E."/>
            <person name="Baumgartner K."/>
        </authorList>
    </citation>
    <scope>NUCLEOTIDE SEQUENCE [LARGE SCALE GENOMIC DNA]</scope>
    <source>
        <strain evidence="2">UCRPC4</strain>
    </source>
</reference>
<reference evidence="2 3" key="2">
    <citation type="submission" date="2015-05" db="EMBL/GenBank/DDBJ databases">
        <authorList>
            <person name="Morales-Cruz A."/>
            <person name="Amrine K.C."/>
            <person name="Cantu D."/>
        </authorList>
    </citation>
    <scope>NUCLEOTIDE SEQUENCE [LARGE SCALE GENOMIC DNA]</scope>
    <source>
        <strain evidence="2">UCRPC4</strain>
    </source>
</reference>
<gene>
    <name evidence="2" type="ORF">UCRPC4_g06590</name>
</gene>
<evidence type="ECO:0000313" key="3">
    <source>
        <dbReference type="Proteomes" id="UP000053317"/>
    </source>
</evidence>
<name>A0A0G2GCY7_PHACM</name>
<evidence type="ECO:0000313" key="2">
    <source>
        <dbReference type="EMBL" id="KKY14935.1"/>
    </source>
</evidence>
<feature type="compositionally biased region" description="Basic and acidic residues" evidence="1">
    <location>
        <begin position="64"/>
        <end position="91"/>
    </location>
</feature>
<evidence type="ECO:0000256" key="1">
    <source>
        <dbReference type="SAM" id="MobiDB-lite"/>
    </source>
</evidence>
<keyword evidence="3" id="KW-1185">Reference proteome</keyword>
<sequence length="117" mass="12659">MAARKTTVKGSELTTEMLFLYACIATSSTRLRPDVERVRQLTGYTKSTVAKASVLFAKANSIIKELEDSRAGPETDEEASKGAEPGKPENTKKRKAAATEGTPNKKKPTNVKNEGDD</sequence>